<dbReference type="InterPro" id="IPR036291">
    <property type="entry name" value="NAD(P)-bd_dom_sf"/>
</dbReference>
<evidence type="ECO:0000256" key="2">
    <source>
        <dbReference type="ARBA" id="ARBA00023002"/>
    </source>
</evidence>
<dbReference type="EMBL" id="JAHESC010000069">
    <property type="protein sequence ID" value="MBT1690501.1"/>
    <property type="molecule type" value="Genomic_DNA"/>
</dbReference>
<sequence length="218" mass="23133">MENILLTGGTGNLGKTVVKVLSDAGYHLHLAVRKNVEETASTVSYYPTDLADSGQVGTFVQKVVDGGKRIQAGVFLAGGFAAGNLAKATMEDIEGMVEVNFATAFNVAQKLIAHYRTVGGGRLVFVGSKAAMDFNSASNNLAYSLSKQMLYNFSALINASEKAHGITSHILLPGTIDTETNRGFMPNADFSKWVKPEVIAGVVKDLVSGKEERAVIGF</sequence>
<dbReference type="Pfam" id="PF00106">
    <property type="entry name" value="adh_short"/>
    <property type="match status" value="1"/>
</dbReference>
<accession>A0AAP2GKI9</accession>
<reference evidence="3 4" key="1">
    <citation type="submission" date="2021-05" db="EMBL/GenBank/DDBJ databases">
        <title>A Polyphasic approach of four new species of the genus Ohtaekwangia: Ohtaekwangia histidinii sp. nov., Ohtaekwangia cretensis sp. nov., Ohtaekwangia indiensis sp. nov., Ohtaekwangia reichenbachii sp. nov. from diverse environment.</title>
        <authorList>
            <person name="Octaviana S."/>
        </authorList>
    </citation>
    <scope>NUCLEOTIDE SEQUENCE [LARGE SCALE GENOMIC DNA]</scope>
    <source>
        <strain evidence="3 4">PWU37</strain>
    </source>
</reference>
<dbReference type="InterPro" id="IPR002347">
    <property type="entry name" value="SDR_fam"/>
</dbReference>
<dbReference type="PANTHER" id="PTHR43008:SF4">
    <property type="entry name" value="CHAIN DEHYDROGENASE, PUTATIVE (AFU_ORTHOLOGUE AFUA_4G08710)-RELATED"/>
    <property type="match status" value="1"/>
</dbReference>
<dbReference type="RefSeq" id="WP_254093924.1">
    <property type="nucleotide sequence ID" value="NZ_JAHESC010000069.1"/>
</dbReference>
<gene>
    <name evidence="3" type="ORF">KK078_28310</name>
</gene>
<dbReference type="SUPFAM" id="SSF51735">
    <property type="entry name" value="NAD(P)-binding Rossmann-fold domains"/>
    <property type="match status" value="1"/>
</dbReference>
<comment type="caution">
    <text evidence="3">The sequence shown here is derived from an EMBL/GenBank/DDBJ whole genome shotgun (WGS) entry which is preliminary data.</text>
</comment>
<proteinExistence type="inferred from homology"/>
<evidence type="ECO:0000313" key="4">
    <source>
        <dbReference type="Proteomes" id="UP001319180"/>
    </source>
</evidence>
<comment type="similarity">
    <text evidence="1">Belongs to the short-chain dehydrogenases/reductases (SDR) family.</text>
</comment>
<dbReference type="AlphaFoldDB" id="A0AAP2GKI9"/>
<organism evidence="3 4">
    <name type="scientific">Dawidia soli</name>
    <dbReference type="NCBI Taxonomy" id="2782352"/>
    <lineage>
        <taxon>Bacteria</taxon>
        <taxon>Pseudomonadati</taxon>
        <taxon>Bacteroidota</taxon>
        <taxon>Cytophagia</taxon>
        <taxon>Cytophagales</taxon>
        <taxon>Chryseotaleaceae</taxon>
        <taxon>Dawidia</taxon>
    </lineage>
</organism>
<evidence type="ECO:0000256" key="1">
    <source>
        <dbReference type="ARBA" id="ARBA00006484"/>
    </source>
</evidence>
<protein>
    <submittedName>
        <fullName evidence="3">SDR family NAD(P)-dependent oxidoreductase</fullName>
    </submittedName>
</protein>
<dbReference type="PRINTS" id="PR00081">
    <property type="entry name" value="GDHRDH"/>
</dbReference>
<dbReference type="Proteomes" id="UP001319180">
    <property type="component" value="Unassembled WGS sequence"/>
</dbReference>
<dbReference type="Gene3D" id="3.40.50.720">
    <property type="entry name" value="NAD(P)-binding Rossmann-like Domain"/>
    <property type="match status" value="1"/>
</dbReference>
<keyword evidence="2" id="KW-0560">Oxidoreductase</keyword>
<dbReference type="PANTHER" id="PTHR43008">
    <property type="entry name" value="BENZIL REDUCTASE"/>
    <property type="match status" value="1"/>
</dbReference>
<keyword evidence="4" id="KW-1185">Reference proteome</keyword>
<dbReference type="GO" id="GO:0050664">
    <property type="term" value="F:oxidoreductase activity, acting on NAD(P)H, oxygen as acceptor"/>
    <property type="evidence" value="ECO:0007669"/>
    <property type="project" value="TreeGrafter"/>
</dbReference>
<evidence type="ECO:0000313" key="3">
    <source>
        <dbReference type="EMBL" id="MBT1690501.1"/>
    </source>
</evidence>
<name>A0AAP2GKI9_9BACT</name>